<feature type="transmembrane region" description="Helical" evidence="5">
    <location>
        <begin position="20"/>
        <end position="40"/>
    </location>
</feature>
<feature type="transmembrane region" description="Helical" evidence="5">
    <location>
        <begin position="81"/>
        <end position="102"/>
    </location>
</feature>
<sequence length="407" mass="45047">MKKALTQDGLHSIKKSCHLILLTSCTSGGLYFTILFLLVIDQLSVYQTIKSSKTILGSPIAIPLTDRQKLGIPIEYLNSEFLIILCLVNCTTFSPQATVYLINMLRFRNKMGTEHSKEWRCLMCLHVRTGTMLLGSWHLVLHLLALGFLAAVVRDPALIQDFEQEQESFVDWRDVGSPLPTALPNIESPSSAYSQYAIKPKERSFIYHDIDVGALVTVCTLAITLMLIYGAARGKPAHILPFFCLQIFDFAITVLTGMGYLCYVRSVDQLVREARRVPWRAQLLSLPVPALAFVILCSFLVAIFIKAYFINMVWRCYKYLTMRTHALSGLTPFVISGEGLASPSGPAPAPLYSSLLPDYDEAVKQTPPPSYRAATLMAQVDAPRALPTPPASDTVVVLPQPGTHAPV</sequence>
<evidence type="ECO:0000256" key="2">
    <source>
        <dbReference type="ARBA" id="ARBA00022692"/>
    </source>
</evidence>
<dbReference type="InterPro" id="IPR051115">
    <property type="entry name" value="LAPTM_transporter"/>
</dbReference>
<keyword evidence="3 5" id="KW-1133">Transmembrane helix</keyword>
<evidence type="ECO:0000256" key="4">
    <source>
        <dbReference type="ARBA" id="ARBA00023136"/>
    </source>
</evidence>
<gene>
    <name evidence="6" type="ORF">PIBRA_LOCUS4430</name>
</gene>
<evidence type="ECO:0008006" key="8">
    <source>
        <dbReference type="Google" id="ProtNLM"/>
    </source>
</evidence>
<evidence type="ECO:0000313" key="7">
    <source>
        <dbReference type="Proteomes" id="UP001152562"/>
    </source>
</evidence>
<feature type="transmembrane region" description="Helical" evidence="5">
    <location>
        <begin position="239"/>
        <end position="261"/>
    </location>
</feature>
<evidence type="ECO:0000256" key="3">
    <source>
        <dbReference type="ARBA" id="ARBA00022989"/>
    </source>
</evidence>
<dbReference type="AlphaFoldDB" id="A0A9P0TET6"/>
<name>A0A9P0TET6_PIEBR</name>
<dbReference type="GO" id="GO:0005765">
    <property type="term" value="C:lysosomal membrane"/>
    <property type="evidence" value="ECO:0007669"/>
    <property type="project" value="TreeGrafter"/>
</dbReference>
<evidence type="ECO:0000313" key="6">
    <source>
        <dbReference type="EMBL" id="CAH4026768.1"/>
    </source>
</evidence>
<feature type="transmembrane region" description="Helical" evidence="5">
    <location>
        <begin position="132"/>
        <end position="153"/>
    </location>
</feature>
<organism evidence="6 7">
    <name type="scientific">Pieris brassicae</name>
    <name type="common">White butterfly</name>
    <name type="synonym">Large white butterfly</name>
    <dbReference type="NCBI Taxonomy" id="7116"/>
    <lineage>
        <taxon>Eukaryota</taxon>
        <taxon>Metazoa</taxon>
        <taxon>Ecdysozoa</taxon>
        <taxon>Arthropoda</taxon>
        <taxon>Hexapoda</taxon>
        <taxon>Insecta</taxon>
        <taxon>Pterygota</taxon>
        <taxon>Neoptera</taxon>
        <taxon>Endopterygota</taxon>
        <taxon>Lepidoptera</taxon>
        <taxon>Glossata</taxon>
        <taxon>Ditrysia</taxon>
        <taxon>Papilionoidea</taxon>
        <taxon>Pieridae</taxon>
        <taxon>Pierinae</taxon>
        <taxon>Pieris</taxon>
    </lineage>
</organism>
<keyword evidence="7" id="KW-1185">Reference proteome</keyword>
<comment type="subcellular location">
    <subcellularLocation>
        <location evidence="1">Endomembrane system</location>
        <topology evidence="1">Multi-pass membrane protein</topology>
    </subcellularLocation>
</comment>
<feature type="transmembrane region" description="Helical" evidence="5">
    <location>
        <begin position="281"/>
        <end position="305"/>
    </location>
</feature>
<keyword evidence="2 5" id="KW-0812">Transmembrane</keyword>
<comment type="caution">
    <text evidence="6">The sequence shown here is derived from an EMBL/GenBank/DDBJ whole genome shotgun (WGS) entry which is preliminary data.</text>
</comment>
<evidence type="ECO:0000256" key="5">
    <source>
        <dbReference type="SAM" id="Phobius"/>
    </source>
</evidence>
<feature type="transmembrane region" description="Helical" evidence="5">
    <location>
        <begin position="212"/>
        <end position="232"/>
    </location>
</feature>
<proteinExistence type="predicted"/>
<keyword evidence="4 5" id="KW-0472">Membrane</keyword>
<dbReference type="PANTHER" id="PTHR12479:SF10">
    <property type="entry name" value="LYSOSOMAL-ASSOCIATED TRANSMEMBRANE PROTEIN"/>
    <property type="match status" value="1"/>
</dbReference>
<dbReference type="PANTHER" id="PTHR12479">
    <property type="entry name" value="LYSOSOMAL-ASSOCIATED TRANSMEMBRANE PROTEIN"/>
    <property type="match status" value="1"/>
</dbReference>
<accession>A0A9P0TET6</accession>
<evidence type="ECO:0000256" key="1">
    <source>
        <dbReference type="ARBA" id="ARBA00004127"/>
    </source>
</evidence>
<protein>
    <recommendedName>
        <fullName evidence="8">Lysosomal-associated transmembrane protein 4A</fullName>
    </recommendedName>
</protein>
<dbReference type="Proteomes" id="UP001152562">
    <property type="component" value="Unassembled WGS sequence"/>
</dbReference>
<dbReference type="GO" id="GO:0012505">
    <property type="term" value="C:endomembrane system"/>
    <property type="evidence" value="ECO:0007669"/>
    <property type="project" value="UniProtKB-SubCell"/>
</dbReference>
<dbReference type="EMBL" id="CALOZG010000005">
    <property type="protein sequence ID" value="CAH4026768.1"/>
    <property type="molecule type" value="Genomic_DNA"/>
</dbReference>
<reference evidence="6" key="1">
    <citation type="submission" date="2022-05" db="EMBL/GenBank/DDBJ databases">
        <authorList>
            <person name="Okamura Y."/>
        </authorList>
    </citation>
    <scope>NUCLEOTIDE SEQUENCE</scope>
</reference>